<evidence type="ECO:0000313" key="3">
    <source>
        <dbReference type="EMBL" id="RCK69088.1"/>
    </source>
</evidence>
<organism evidence="3 4">
    <name type="scientific">Desertihabitans brevis</name>
    <dbReference type="NCBI Taxonomy" id="2268447"/>
    <lineage>
        <taxon>Bacteria</taxon>
        <taxon>Bacillati</taxon>
        <taxon>Actinomycetota</taxon>
        <taxon>Actinomycetes</taxon>
        <taxon>Propionibacteriales</taxon>
        <taxon>Propionibacteriaceae</taxon>
        <taxon>Desertihabitans</taxon>
    </lineage>
</organism>
<dbReference type="InterPro" id="IPR006059">
    <property type="entry name" value="SBP"/>
</dbReference>
<protein>
    <submittedName>
        <fullName evidence="3">Extracellular solute-binding protein</fullName>
    </submittedName>
</protein>
<keyword evidence="2" id="KW-0813">Transport</keyword>
<sequence>MADLRKSGLAVGAAVLSAALLSGCLQSEEGGGGGGAPEDTAEGDGQIQILGSFPAPESDGFEAALADFEAQSGIEVTYVPSTDFTTEIRTRVQGGNPPDIALFPQPGLVNELGESGDLLPLNDLVDVGSIEQTLIPGFLDAVTAENGDVYAAPMRMAVKSITWYPTPAFEEAGYTAPTTWSEMVDLTAQMREDGNTPWCIGAEAGADTGWVLTDWVEEMVLRTAGPEVYDQWTSHEIPFNDPQIIAAAQRFADDIAFTEGNVAGGRQAILTTPFDVSPNGMFDEPPTCYLHRQGSFVTSFFPDEVQSDLAANVGTFVFPPIEDGYDGTPILGSGDMAAAFVNDSDVVELMEFMSSAEFGGPWAEAGGWLSPHATFDNSLYADDSTREIAALAQEGDVFRFDGSDLMPAEVGAGTFWDETVAWVGGEKDLEAAFTAIEESWPE</sequence>
<name>A0A367YTE7_9ACTN</name>
<dbReference type="PANTHER" id="PTHR43649:SF29">
    <property type="entry name" value="OSMOPROTECTIVE COMPOUNDS-BINDING PROTEIN GGTB"/>
    <property type="match status" value="1"/>
</dbReference>
<evidence type="ECO:0000256" key="2">
    <source>
        <dbReference type="ARBA" id="ARBA00022448"/>
    </source>
</evidence>
<dbReference type="AlphaFoldDB" id="A0A367YTE7"/>
<proteinExistence type="inferred from homology"/>
<comment type="similarity">
    <text evidence="1">Belongs to the bacterial solute-binding protein 1 family.</text>
</comment>
<dbReference type="EMBL" id="QOUI01000007">
    <property type="protein sequence ID" value="RCK69088.1"/>
    <property type="molecule type" value="Genomic_DNA"/>
</dbReference>
<gene>
    <name evidence="3" type="ORF">DT076_12100</name>
</gene>
<dbReference type="Proteomes" id="UP000252770">
    <property type="component" value="Unassembled WGS sequence"/>
</dbReference>
<dbReference type="RefSeq" id="WP_114126944.1">
    <property type="nucleotide sequence ID" value="NZ_QOUI01000007.1"/>
</dbReference>
<dbReference type="Pfam" id="PF01547">
    <property type="entry name" value="SBP_bac_1"/>
    <property type="match status" value="1"/>
</dbReference>
<accession>A0A367YTE7</accession>
<dbReference type="InterPro" id="IPR050490">
    <property type="entry name" value="Bact_solute-bd_prot1"/>
</dbReference>
<comment type="caution">
    <text evidence="3">The sequence shown here is derived from an EMBL/GenBank/DDBJ whole genome shotgun (WGS) entry which is preliminary data.</text>
</comment>
<dbReference type="PANTHER" id="PTHR43649">
    <property type="entry name" value="ARABINOSE-BINDING PROTEIN-RELATED"/>
    <property type="match status" value="1"/>
</dbReference>
<evidence type="ECO:0000256" key="1">
    <source>
        <dbReference type="ARBA" id="ARBA00008520"/>
    </source>
</evidence>
<reference evidence="3 4" key="1">
    <citation type="submission" date="2018-07" db="EMBL/GenBank/DDBJ databases">
        <title>Desertimonas flava gen. nov. sp. nov.</title>
        <authorList>
            <person name="Liu S."/>
        </authorList>
    </citation>
    <scope>NUCLEOTIDE SEQUENCE [LARGE SCALE GENOMIC DNA]</scope>
    <source>
        <strain evidence="3 4">16Sb5-5</strain>
    </source>
</reference>
<dbReference type="PROSITE" id="PS51257">
    <property type="entry name" value="PROKAR_LIPOPROTEIN"/>
    <property type="match status" value="1"/>
</dbReference>
<evidence type="ECO:0000313" key="4">
    <source>
        <dbReference type="Proteomes" id="UP000252770"/>
    </source>
</evidence>
<dbReference type="SUPFAM" id="SSF53850">
    <property type="entry name" value="Periplasmic binding protein-like II"/>
    <property type="match status" value="1"/>
</dbReference>
<keyword evidence="4" id="KW-1185">Reference proteome</keyword>
<dbReference type="Gene3D" id="3.40.190.10">
    <property type="entry name" value="Periplasmic binding protein-like II"/>
    <property type="match status" value="2"/>
</dbReference>